<evidence type="ECO:0000313" key="2">
    <source>
        <dbReference type="Proteomes" id="UP001162480"/>
    </source>
</evidence>
<gene>
    <name evidence="1" type="ORF">OCTVUL_1B002626</name>
</gene>
<dbReference type="Proteomes" id="UP001162480">
    <property type="component" value="Chromosome 1"/>
</dbReference>
<evidence type="ECO:0000313" key="1">
    <source>
        <dbReference type="EMBL" id="CAI9715845.1"/>
    </source>
</evidence>
<reference evidence="1" key="1">
    <citation type="submission" date="2023-08" db="EMBL/GenBank/DDBJ databases">
        <authorList>
            <person name="Alioto T."/>
            <person name="Alioto T."/>
            <person name="Gomez Garrido J."/>
        </authorList>
    </citation>
    <scope>NUCLEOTIDE SEQUENCE</scope>
</reference>
<name>A0AA36AGP7_OCTVU</name>
<proteinExistence type="predicted"/>
<sequence length="69" mass="7867">MCSDNESRIKEKSEKIYITRKYAATEEDVILLQVVFGTSLDGGGEDDIDAVGRYYLLTFVLFCRCFSRS</sequence>
<organism evidence="1 2">
    <name type="scientific">Octopus vulgaris</name>
    <name type="common">Common octopus</name>
    <dbReference type="NCBI Taxonomy" id="6645"/>
    <lineage>
        <taxon>Eukaryota</taxon>
        <taxon>Metazoa</taxon>
        <taxon>Spiralia</taxon>
        <taxon>Lophotrochozoa</taxon>
        <taxon>Mollusca</taxon>
        <taxon>Cephalopoda</taxon>
        <taxon>Coleoidea</taxon>
        <taxon>Octopodiformes</taxon>
        <taxon>Octopoda</taxon>
        <taxon>Incirrata</taxon>
        <taxon>Octopodidae</taxon>
        <taxon>Octopus</taxon>
    </lineage>
</organism>
<protein>
    <submittedName>
        <fullName evidence="1">Uncharacterized protein</fullName>
    </submittedName>
</protein>
<dbReference type="AlphaFoldDB" id="A0AA36AGP7"/>
<dbReference type="EMBL" id="OX597814">
    <property type="protein sequence ID" value="CAI9715845.1"/>
    <property type="molecule type" value="Genomic_DNA"/>
</dbReference>
<accession>A0AA36AGP7</accession>
<keyword evidence="2" id="KW-1185">Reference proteome</keyword>